<dbReference type="RefSeq" id="WP_068027524.1">
    <property type="nucleotide sequence ID" value="NZ_QQAZ01000022.1"/>
</dbReference>
<name>A0A370GHY6_9NOCA</name>
<dbReference type="AlphaFoldDB" id="A0A370GHY6"/>
<proteinExistence type="predicted"/>
<protein>
    <submittedName>
        <fullName evidence="1">Uncharacterized protein</fullName>
    </submittedName>
</protein>
<keyword evidence="2" id="KW-1185">Reference proteome</keyword>
<sequence length="396" mass="43600">MNSLDDEPAAFADAVLRHVRDSGDGNAHYDPEEFALQLGDGTHLYLGNLFQDTRGLPESELGDAIAWFVAAAQESGGELPSWPEARAQLRPVLRPATFGLDTPSDMRPISRAVFPFVHELIAFDQPRSRSIILEETVREWGVTAEEVFAAAHENLAAIAPPADEPGAVVRYVDDGDGYVASWPLLAGWLATHRTAERRPVAFMPDFDTLIVAPDDPEILGQVYEMVEEHYGDATRSLSPQGYTLDDHDRVVPFDRAGSHPQSAAAARARSGLAVSEYNLQTQWLNETFERDFDYGPYDLEPAYVGTLNYLDNGDGPCTIAVWGEGVEWLLPEADYLGIYGVDEADEPVHLFTVPFDAAVDIADLSPVPGMTPARYEAREWPDEETLTKLRSVAVDL</sequence>
<organism evidence="1 2">
    <name type="scientific">Nocardia mexicana</name>
    <dbReference type="NCBI Taxonomy" id="279262"/>
    <lineage>
        <taxon>Bacteria</taxon>
        <taxon>Bacillati</taxon>
        <taxon>Actinomycetota</taxon>
        <taxon>Actinomycetes</taxon>
        <taxon>Mycobacteriales</taxon>
        <taxon>Nocardiaceae</taxon>
        <taxon>Nocardia</taxon>
    </lineage>
</organism>
<accession>A0A370GHY6</accession>
<reference evidence="1 2" key="1">
    <citation type="submission" date="2018-07" db="EMBL/GenBank/DDBJ databases">
        <title>Genomic Encyclopedia of Type Strains, Phase IV (KMG-IV): sequencing the most valuable type-strain genomes for metagenomic binning, comparative biology and taxonomic classification.</title>
        <authorList>
            <person name="Goeker M."/>
        </authorList>
    </citation>
    <scope>NUCLEOTIDE SEQUENCE [LARGE SCALE GENOMIC DNA]</scope>
    <source>
        <strain evidence="1 2">DSM 44952</strain>
    </source>
</reference>
<gene>
    <name evidence="1" type="ORF">DFR68_12219</name>
</gene>
<dbReference type="OrthoDB" id="259915at2"/>
<evidence type="ECO:0000313" key="2">
    <source>
        <dbReference type="Proteomes" id="UP000255355"/>
    </source>
</evidence>
<dbReference type="Proteomes" id="UP000255355">
    <property type="component" value="Unassembled WGS sequence"/>
</dbReference>
<dbReference type="EMBL" id="QQAZ01000022">
    <property type="protein sequence ID" value="RDI43257.1"/>
    <property type="molecule type" value="Genomic_DNA"/>
</dbReference>
<evidence type="ECO:0000313" key="1">
    <source>
        <dbReference type="EMBL" id="RDI43257.1"/>
    </source>
</evidence>
<comment type="caution">
    <text evidence="1">The sequence shown here is derived from an EMBL/GenBank/DDBJ whole genome shotgun (WGS) entry which is preliminary data.</text>
</comment>